<sequence>MKILKSRTVLGAICIVVSLLFCFGVTPLFNKEISKKVEIVRVVKDIKIGDKITGDMVRTVEVGSLNLPPEVMKNKDSVIGKYASADMVAGDYIINSKVADEPAAENAYLYNLSGEKQAISVSVKSFATGLSGKLKSGDIVSVIAPDYQKQGDTVIPPELKYVEVIAVTAGSGYDANTGESEESEEKELPSTVTLLATPEQSRILAMMEKDGNLHISLVYRGTKENAAKFIAEQDQALQELYLPEAETAEPETGQPEGETEGSAE</sequence>
<gene>
    <name evidence="3" type="ORF">NCTC11224_01631</name>
</gene>
<dbReference type="EMBL" id="UAVW01000003">
    <property type="protein sequence ID" value="SQB10314.1"/>
    <property type="molecule type" value="Genomic_DNA"/>
</dbReference>
<evidence type="ECO:0000256" key="1">
    <source>
        <dbReference type="SAM" id="MobiDB-lite"/>
    </source>
</evidence>
<feature type="region of interest" description="Disordered" evidence="1">
    <location>
        <begin position="240"/>
        <end position="264"/>
    </location>
</feature>
<proteinExistence type="predicted"/>
<dbReference type="InterPro" id="IPR017592">
    <property type="entry name" value="Pilus_assmbl_Flp-typ_CpaB"/>
</dbReference>
<evidence type="ECO:0000259" key="2">
    <source>
        <dbReference type="SMART" id="SM00858"/>
    </source>
</evidence>
<dbReference type="Pfam" id="PF16976">
    <property type="entry name" value="RcpC"/>
    <property type="match status" value="1"/>
</dbReference>
<dbReference type="SMART" id="SM00858">
    <property type="entry name" value="SAF"/>
    <property type="match status" value="1"/>
</dbReference>
<protein>
    <submittedName>
        <fullName evidence="3">Flp pilus assembly protein CpaB</fullName>
    </submittedName>
</protein>
<dbReference type="AlphaFoldDB" id="A0A2X2U1R7"/>
<dbReference type="NCBIfam" id="TIGR03177">
    <property type="entry name" value="pilus_cpaB"/>
    <property type="match status" value="1"/>
</dbReference>
<reference evidence="3 4" key="1">
    <citation type="submission" date="2018-06" db="EMBL/GenBank/DDBJ databases">
        <authorList>
            <consortium name="Pathogen Informatics"/>
            <person name="Doyle S."/>
        </authorList>
    </citation>
    <scope>NUCLEOTIDE SEQUENCE [LARGE SCALE GENOMIC DNA]</scope>
    <source>
        <strain evidence="3 4">NCTC11224</strain>
    </source>
</reference>
<dbReference type="CDD" id="cd11614">
    <property type="entry name" value="SAF_CpaB_FlgA_like"/>
    <property type="match status" value="1"/>
</dbReference>
<dbReference type="InterPro" id="IPR031571">
    <property type="entry name" value="RcpC_dom"/>
</dbReference>
<organism evidence="3 4">
    <name type="scientific">Enterocloster clostridioformis</name>
    <dbReference type="NCBI Taxonomy" id="1531"/>
    <lineage>
        <taxon>Bacteria</taxon>
        <taxon>Bacillati</taxon>
        <taxon>Bacillota</taxon>
        <taxon>Clostridia</taxon>
        <taxon>Lachnospirales</taxon>
        <taxon>Lachnospiraceae</taxon>
        <taxon>Enterocloster</taxon>
    </lineage>
</organism>
<dbReference type="InterPro" id="IPR013974">
    <property type="entry name" value="SAF"/>
</dbReference>
<dbReference type="Pfam" id="PF08666">
    <property type="entry name" value="SAF"/>
    <property type="match status" value="1"/>
</dbReference>
<feature type="domain" description="SAF" evidence="2">
    <location>
        <begin position="37"/>
        <end position="99"/>
    </location>
</feature>
<keyword evidence="4" id="KW-1185">Reference proteome</keyword>
<accession>A0A2X2U1R7</accession>
<dbReference type="Proteomes" id="UP000251853">
    <property type="component" value="Unassembled WGS sequence"/>
</dbReference>
<dbReference type="RefSeq" id="WP_112481700.1">
    <property type="nucleotide sequence ID" value="NZ_JAIWZC010000001.1"/>
</dbReference>
<name>A0A2X2U1R7_9FIRM</name>
<evidence type="ECO:0000313" key="3">
    <source>
        <dbReference type="EMBL" id="SQB10314.1"/>
    </source>
</evidence>
<evidence type="ECO:0000313" key="4">
    <source>
        <dbReference type="Proteomes" id="UP000251853"/>
    </source>
</evidence>